<dbReference type="InterPro" id="IPR005475">
    <property type="entry name" value="Transketolase-like_Pyr-bd"/>
</dbReference>
<dbReference type="SUPFAM" id="SSF52922">
    <property type="entry name" value="TK C-terminal domain-like"/>
    <property type="match status" value="1"/>
</dbReference>
<feature type="domain" description="Transketolase-like pyrimidine-binding" evidence="4">
    <location>
        <begin position="8"/>
        <end position="173"/>
    </location>
</feature>
<reference evidence="5 6" key="1">
    <citation type="journal article" date="2017" name="ISME J.">
        <title>Energy and carbon metabolisms in a deep terrestrial subsurface fluid microbial community.</title>
        <authorList>
            <person name="Momper L."/>
            <person name="Jungbluth S.P."/>
            <person name="Lee M.D."/>
            <person name="Amend J.P."/>
        </authorList>
    </citation>
    <scope>NUCLEOTIDE SEQUENCE [LARGE SCALE GENOMIC DNA]</scope>
    <source>
        <strain evidence="5">SURF_5</strain>
    </source>
</reference>
<dbReference type="InterPro" id="IPR009014">
    <property type="entry name" value="Transketo_C/PFOR_II"/>
</dbReference>
<evidence type="ECO:0000256" key="2">
    <source>
        <dbReference type="ARBA" id="ARBA00007131"/>
    </source>
</evidence>
<dbReference type="Gene3D" id="3.40.50.970">
    <property type="match status" value="1"/>
</dbReference>
<dbReference type="Pfam" id="PF02779">
    <property type="entry name" value="Transket_pyr"/>
    <property type="match status" value="1"/>
</dbReference>
<dbReference type="Proteomes" id="UP000265882">
    <property type="component" value="Unassembled WGS sequence"/>
</dbReference>
<name>A0A3A4NXQ9_ABYX5</name>
<evidence type="ECO:0000313" key="5">
    <source>
        <dbReference type="EMBL" id="RJP23752.1"/>
    </source>
</evidence>
<dbReference type="InterPro" id="IPR051157">
    <property type="entry name" value="PDH/Transketolase"/>
</dbReference>
<keyword evidence="3" id="KW-0786">Thiamine pyrophosphate</keyword>
<accession>A0A3A4NXQ9</accession>
<dbReference type="SUPFAM" id="SSF52518">
    <property type="entry name" value="Thiamin diphosphate-binding fold (THDP-binding)"/>
    <property type="match status" value="1"/>
</dbReference>
<dbReference type="SMART" id="SM00861">
    <property type="entry name" value="Transket_pyr"/>
    <property type="match status" value="1"/>
</dbReference>
<evidence type="ECO:0000256" key="3">
    <source>
        <dbReference type="ARBA" id="ARBA00023052"/>
    </source>
</evidence>
<comment type="caution">
    <text evidence="5">The sequence shown here is derived from an EMBL/GenBank/DDBJ whole genome shotgun (WGS) entry which is preliminary data.</text>
</comment>
<dbReference type="PANTHER" id="PTHR43825:SF1">
    <property type="entry name" value="TRANSKETOLASE-LIKE PYRIMIDINE-BINDING DOMAIN-CONTAINING PROTEIN"/>
    <property type="match status" value="1"/>
</dbReference>
<evidence type="ECO:0000259" key="4">
    <source>
        <dbReference type="SMART" id="SM00861"/>
    </source>
</evidence>
<protein>
    <submittedName>
        <fullName evidence="5">Transketolase family protein</fullName>
    </submittedName>
</protein>
<dbReference type="FunFam" id="3.40.50.970:FF:000129">
    <property type="entry name" value="Transketolase"/>
    <property type="match status" value="1"/>
</dbReference>
<comment type="similarity">
    <text evidence="2">Belongs to the transketolase family.</text>
</comment>
<dbReference type="InterPro" id="IPR033248">
    <property type="entry name" value="Transketolase_C"/>
</dbReference>
<evidence type="ECO:0000256" key="1">
    <source>
        <dbReference type="ARBA" id="ARBA00001964"/>
    </source>
</evidence>
<gene>
    <name evidence="5" type="ORF">C4520_05735</name>
</gene>
<evidence type="ECO:0000313" key="6">
    <source>
        <dbReference type="Proteomes" id="UP000265882"/>
    </source>
</evidence>
<sequence length="316" mass="33165">MLKVKEKVATRDAYGSALVLLGERNPNIVVLDADLAKSTKTIKFKNKFPDRFFDMGIAEADMMGTAAGLAAAGKIAFASTFAIFATGRAWEQIRNSICYTNLNVKIAASHAGIAVGPDGSSHQSIEDIAIMRVIPNMKIVVPADGTETEQAVAALAETPGPAYLRLGRSAVPFIYDSSYRFTLGKASVLREGSDVAIVAAGTMVQPALKAADILSEERIEARVINMSSIKPIDREAIVAAAQETAGIVTAEEHSIIGGLGGAVAEVVGETAPAPVVRIGVRDVFGQSGEAGELMEFYGLTAGKIAEAASRIVSQKR</sequence>
<organism evidence="5 6">
    <name type="scientific">Abyssobacteria bacterium (strain SURF_5)</name>
    <dbReference type="NCBI Taxonomy" id="2093360"/>
    <lineage>
        <taxon>Bacteria</taxon>
        <taxon>Pseudomonadati</taxon>
        <taxon>Candidatus Hydrogenedentota</taxon>
        <taxon>Candidatus Abyssobacteria</taxon>
    </lineage>
</organism>
<dbReference type="AlphaFoldDB" id="A0A3A4NXQ9"/>
<dbReference type="CDD" id="cd07033">
    <property type="entry name" value="TPP_PYR_DXS_TK_like"/>
    <property type="match status" value="1"/>
</dbReference>
<dbReference type="EMBL" id="QZKU01000043">
    <property type="protein sequence ID" value="RJP23752.1"/>
    <property type="molecule type" value="Genomic_DNA"/>
</dbReference>
<proteinExistence type="inferred from homology"/>
<dbReference type="PANTHER" id="PTHR43825">
    <property type="entry name" value="PYRUVATE DEHYDROGENASE E1 COMPONENT"/>
    <property type="match status" value="1"/>
</dbReference>
<dbReference type="Pfam" id="PF02780">
    <property type="entry name" value="Transketolase_C"/>
    <property type="match status" value="1"/>
</dbReference>
<dbReference type="Gene3D" id="3.40.50.920">
    <property type="match status" value="1"/>
</dbReference>
<dbReference type="InterPro" id="IPR029061">
    <property type="entry name" value="THDP-binding"/>
</dbReference>
<comment type="cofactor">
    <cofactor evidence="1">
        <name>thiamine diphosphate</name>
        <dbReference type="ChEBI" id="CHEBI:58937"/>
    </cofactor>
</comment>